<reference evidence="2" key="2">
    <citation type="submission" date="2020-02" db="EMBL/GenBank/DDBJ databases">
        <authorList>
            <person name="Gilchrist C.L.M."/>
            <person name="Chooi Y.-H."/>
        </authorList>
    </citation>
    <scope>NUCLEOTIDE SEQUENCE</scope>
    <source>
        <strain evidence="2">MST-FP2251</strain>
    </source>
</reference>
<comment type="caution">
    <text evidence="2">The sequence shown here is derived from an EMBL/GenBank/DDBJ whole genome shotgun (WGS) entry which is preliminary data.</text>
</comment>
<name>A0AAD4CRJ7_ASPNN</name>
<gene>
    <name evidence="2" type="ORF">FE257_004266</name>
</gene>
<keyword evidence="3" id="KW-1185">Reference proteome</keyword>
<dbReference type="Pfam" id="PF14022">
    <property type="entry name" value="DUF4238"/>
    <property type="match status" value="1"/>
</dbReference>
<dbReference type="Proteomes" id="UP001194746">
    <property type="component" value="Unassembled WGS sequence"/>
</dbReference>
<proteinExistence type="predicted"/>
<evidence type="ECO:0000313" key="3">
    <source>
        <dbReference type="Proteomes" id="UP001194746"/>
    </source>
</evidence>
<organism evidence="2 3">
    <name type="scientific">Aspergillus nanangensis</name>
    <dbReference type="NCBI Taxonomy" id="2582783"/>
    <lineage>
        <taxon>Eukaryota</taxon>
        <taxon>Fungi</taxon>
        <taxon>Dikarya</taxon>
        <taxon>Ascomycota</taxon>
        <taxon>Pezizomycotina</taxon>
        <taxon>Eurotiomycetes</taxon>
        <taxon>Eurotiomycetidae</taxon>
        <taxon>Eurotiales</taxon>
        <taxon>Aspergillaceae</taxon>
        <taxon>Aspergillus</taxon>
        <taxon>Aspergillus subgen. Circumdati</taxon>
    </lineage>
</organism>
<dbReference type="EMBL" id="VCAU01000019">
    <property type="protein sequence ID" value="KAF9891410.1"/>
    <property type="molecule type" value="Genomic_DNA"/>
</dbReference>
<evidence type="ECO:0008006" key="4">
    <source>
        <dbReference type="Google" id="ProtNLM"/>
    </source>
</evidence>
<reference evidence="2" key="1">
    <citation type="journal article" date="2019" name="Beilstein J. Org. Chem.">
        <title>Nanangenines: drimane sesquiterpenoids as the dominant metabolite cohort of a novel Australian fungus, Aspergillus nanangensis.</title>
        <authorList>
            <person name="Lacey H.J."/>
            <person name="Gilchrist C.L.M."/>
            <person name="Crombie A."/>
            <person name="Kalaitzis J.A."/>
            <person name="Vuong D."/>
            <person name="Rutledge P.J."/>
            <person name="Turner P."/>
            <person name="Pitt J.I."/>
            <person name="Lacey E."/>
            <person name="Chooi Y.H."/>
            <person name="Piggott A.M."/>
        </authorList>
    </citation>
    <scope>NUCLEOTIDE SEQUENCE</scope>
    <source>
        <strain evidence="2">MST-FP2251</strain>
    </source>
</reference>
<accession>A0AAD4CRJ7</accession>
<protein>
    <recommendedName>
        <fullName evidence="4">DUF4238 domain-containing protein</fullName>
    </recommendedName>
</protein>
<sequence>MSSSQEKNLHFIPRFILRKFKSEKQPPAAPALSLAPRRGQRHKQRTRGRDFLVDKVDLERCILTQRPVSTEFALVNMYRDPGFDDNPYHLEDKLTELESKASKVLHRACDELSRGSTLELGRSEVDILRKFLFLMKYRNAGMFDRYNHDHVDSYDSDDREQMLQYMESKGFSKPRDVWFHNLLQLLNVEMDAKKSWIGTLETRMYPYDAMMFELHLRYSFMAFCTPQSSEEEFLLTQNAYSIFEGPSTITLDPRTVKIEPVVYTEYHNFAPISPKLIIILRSHLLLPDNALQGDWDWLRAAVRFQHLHPGKAGSILQDLPVSNCNISYTRPPSNTNSRFHRDDRFHFTCFQLSPAHVATINNLLLEEAYATSSIVYHSPNSLKRSIENYFSSELVGMKNVLDNPLDKRRLYLAKLEKILCDLGGSARCKFQQFEIPSPRIHMSLHVAVETASQLLQEGPDGSLPYIYLLLRPDADHDAFWNDVHQASLMILLRTKLDRGLSTSTLTDEEKFSVRHERHTFFVTFPIERQWLYLKICQNLNKFDSDDFTIQTKDLVLSGAEDKYAKFIAYFPDKRDYLACLMYLRAMT</sequence>
<dbReference type="AlphaFoldDB" id="A0AAD4CRJ7"/>
<dbReference type="InterPro" id="IPR025332">
    <property type="entry name" value="DUF4238"/>
</dbReference>
<evidence type="ECO:0000256" key="1">
    <source>
        <dbReference type="SAM" id="MobiDB-lite"/>
    </source>
</evidence>
<evidence type="ECO:0000313" key="2">
    <source>
        <dbReference type="EMBL" id="KAF9891410.1"/>
    </source>
</evidence>
<feature type="region of interest" description="Disordered" evidence="1">
    <location>
        <begin position="22"/>
        <end position="46"/>
    </location>
</feature>